<keyword evidence="2 8" id="KW-0808">Transferase</keyword>
<dbReference type="CDD" id="cd05398">
    <property type="entry name" value="NT_ClassII-CCAase"/>
    <property type="match status" value="1"/>
</dbReference>
<evidence type="ECO:0000256" key="1">
    <source>
        <dbReference type="ARBA" id="ARBA00001946"/>
    </source>
</evidence>
<evidence type="ECO:0000259" key="9">
    <source>
        <dbReference type="Pfam" id="PF01743"/>
    </source>
</evidence>
<reference evidence="11 12" key="1">
    <citation type="submission" date="2016-10" db="EMBL/GenBank/DDBJ databases">
        <authorList>
            <person name="de Groot N.N."/>
        </authorList>
    </citation>
    <scope>NUCLEOTIDE SEQUENCE [LARGE SCALE GENOMIC DNA]</scope>
    <source>
        <strain evidence="11 12">CGMCC 1.8894</strain>
    </source>
</reference>
<dbReference type="InterPro" id="IPR032828">
    <property type="entry name" value="PolyA_RNA-bd"/>
</dbReference>
<dbReference type="Gene3D" id="3.30.460.10">
    <property type="entry name" value="Beta Polymerase, domain 2"/>
    <property type="match status" value="1"/>
</dbReference>
<keyword evidence="6" id="KW-0547">Nucleotide-binding</keyword>
<gene>
    <name evidence="11" type="ORF">SAMN04488238_10443</name>
</gene>
<dbReference type="OrthoDB" id="9805698at2"/>
<dbReference type="EMBL" id="FNOM01000004">
    <property type="protein sequence ID" value="SDW87108.1"/>
    <property type="molecule type" value="Genomic_DNA"/>
</dbReference>
<comment type="cofactor">
    <cofactor evidence="1">
        <name>Mg(2+)</name>
        <dbReference type="ChEBI" id="CHEBI:18420"/>
    </cofactor>
</comment>
<dbReference type="InterPro" id="IPR002646">
    <property type="entry name" value="PolA_pol_head_dom"/>
</dbReference>
<sequence length="390" mass="40630">MSQAQHLRADWLNSPATQAACAMLTGAGHAAWLVGGCVRDALLHLPVADLDITTDAAPETILALAKAAGLRALPTGIAHGTVTVIIDGTAFEITTLRRDIATDGRHATVAFTTDIAQDAARRDFTINALYADATGRVRDPLGGGLADLEARRVRFIGDPARRIAEDDLRILRFFRFHAHYADPAGGIDAQGLAACAAGLDGLAGLSRERVGAEVRKLLSAPDPAPATAAMAQAGVLAAILPGADPLALAPLIHLESQPPTTGIPPHWLRRLAVLGGADPGAALRLSRAELRDLSALRDAIARPDPPAALGYRLGAGLATDATLARAALMGMPPAPGWQSEIAHGAQAQFPVRAADLMPNLQGPALGAELTRLQDRWIASGFRLTRAELLA</sequence>
<evidence type="ECO:0000256" key="3">
    <source>
        <dbReference type="ARBA" id="ARBA00022694"/>
    </source>
</evidence>
<evidence type="ECO:0000256" key="8">
    <source>
        <dbReference type="RuleBase" id="RU003953"/>
    </source>
</evidence>
<dbReference type="GO" id="GO:0016779">
    <property type="term" value="F:nucleotidyltransferase activity"/>
    <property type="evidence" value="ECO:0007669"/>
    <property type="project" value="UniProtKB-KW"/>
</dbReference>
<dbReference type="AlphaFoldDB" id="A0A1H2X2U5"/>
<dbReference type="PANTHER" id="PTHR46173">
    <property type="entry name" value="CCA TRNA NUCLEOTIDYLTRANSFERASE 1, MITOCHONDRIAL"/>
    <property type="match status" value="1"/>
</dbReference>
<dbReference type="RefSeq" id="WP_092887252.1">
    <property type="nucleotide sequence ID" value="NZ_CP061498.1"/>
</dbReference>
<evidence type="ECO:0000256" key="4">
    <source>
        <dbReference type="ARBA" id="ARBA00022695"/>
    </source>
</evidence>
<dbReference type="GO" id="GO:0046872">
    <property type="term" value="F:metal ion binding"/>
    <property type="evidence" value="ECO:0007669"/>
    <property type="project" value="UniProtKB-KW"/>
</dbReference>
<dbReference type="InterPro" id="IPR043519">
    <property type="entry name" value="NT_sf"/>
</dbReference>
<dbReference type="Proteomes" id="UP000198539">
    <property type="component" value="Unassembled WGS sequence"/>
</dbReference>
<dbReference type="PANTHER" id="PTHR46173:SF1">
    <property type="entry name" value="CCA TRNA NUCLEOTIDYLTRANSFERASE 1, MITOCHONDRIAL"/>
    <property type="match status" value="1"/>
</dbReference>
<dbReference type="Pfam" id="PF12627">
    <property type="entry name" value="PolyA_pol_RNAbd"/>
    <property type="match status" value="1"/>
</dbReference>
<dbReference type="STRING" id="564137.SAMN04488238_10443"/>
<comment type="similarity">
    <text evidence="8">Belongs to the tRNA nucleotidyltransferase/poly(A) polymerase family.</text>
</comment>
<keyword evidence="4" id="KW-0548">Nucleotidyltransferase</keyword>
<evidence type="ECO:0000256" key="7">
    <source>
        <dbReference type="ARBA" id="ARBA00022842"/>
    </source>
</evidence>
<keyword evidence="7" id="KW-0460">Magnesium</keyword>
<dbReference type="GO" id="GO:0008033">
    <property type="term" value="P:tRNA processing"/>
    <property type="evidence" value="ECO:0007669"/>
    <property type="project" value="UniProtKB-KW"/>
</dbReference>
<evidence type="ECO:0000259" key="10">
    <source>
        <dbReference type="Pfam" id="PF12627"/>
    </source>
</evidence>
<evidence type="ECO:0000313" key="11">
    <source>
        <dbReference type="EMBL" id="SDW87108.1"/>
    </source>
</evidence>
<dbReference type="GO" id="GO:0000049">
    <property type="term" value="F:tRNA binding"/>
    <property type="evidence" value="ECO:0007669"/>
    <property type="project" value="TreeGrafter"/>
</dbReference>
<dbReference type="InterPro" id="IPR050264">
    <property type="entry name" value="Bact_CCA-adding_enz_type3_sf"/>
</dbReference>
<keyword evidence="3" id="KW-0819">tRNA processing</keyword>
<feature type="domain" description="tRNA nucleotidyltransferase/poly(A) polymerase RNA and SrmB- binding" evidence="10">
    <location>
        <begin position="191"/>
        <end position="244"/>
    </location>
</feature>
<evidence type="ECO:0000256" key="5">
    <source>
        <dbReference type="ARBA" id="ARBA00022723"/>
    </source>
</evidence>
<dbReference type="SUPFAM" id="SSF81301">
    <property type="entry name" value="Nucleotidyltransferase"/>
    <property type="match status" value="1"/>
</dbReference>
<keyword evidence="8" id="KW-0694">RNA-binding</keyword>
<dbReference type="Gene3D" id="1.10.3090.10">
    <property type="entry name" value="cca-adding enzyme, domain 2"/>
    <property type="match status" value="1"/>
</dbReference>
<dbReference type="Pfam" id="PF01743">
    <property type="entry name" value="PolyA_pol"/>
    <property type="match status" value="1"/>
</dbReference>
<feature type="domain" description="Poly A polymerase head" evidence="9">
    <location>
        <begin position="31"/>
        <end position="154"/>
    </location>
</feature>
<evidence type="ECO:0000256" key="2">
    <source>
        <dbReference type="ARBA" id="ARBA00022679"/>
    </source>
</evidence>
<evidence type="ECO:0000256" key="6">
    <source>
        <dbReference type="ARBA" id="ARBA00022741"/>
    </source>
</evidence>
<dbReference type="GO" id="GO:0000166">
    <property type="term" value="F:nucleotide binding"/>
    <property type="evidence" value="ECO:0007669"/>
    <property type="project" value="UniProtKB-KW"/>
</dbReference>
<accession>A0A1H2X2U5</accession>
<organism evidence="11 12">
    <name type="scientific">Roseicitreum antarcticum</name>
    <dbReference type="NCBI Taxonomy" id="564137"/>
    <lineage>
        <taxon>Bacteria</taxon>
        <taxon>Pseudomonadati</taxon>
        <taxon>Pseudomonadota</taxon>
        <taxon>Alphaproteobacteria</taxon>
        <taxon>Rhodobacterales</taxon>
        <taxon>Paracoccaceae</taxon>
        <taxon>Roseicitreum</taxon>
    </lineage>
</organism>
<proteinExistence type="inferred from homology"/>
<protein>
    <submittedName>
        <fullName evidence="11">Poly(A) polymerase</fullName>
    </submittedName>
</protein>
<name>A0A1H2X2U5_9RHOB</name>
<dbReference type="SUPFAM" id="SSF81891">
    <property type="entry name" value="Poly A polymerase C-terminal region-like"/>
    <property type="match status" value="1"/>
</dbReference>
<evidence type="ECO:0000313" key="12">
    <source>
        <dbReference type="Proteomes" id="UP000198539"/>
    </source>
</evidence>
<keyword evidence="5" id="KW-0479">Metal-binding</keyword>
<keyword evidence="12" id="KW-1185">Reference proteome</keyword>